<comment type="caution">
    <text evidence="1">The sequence shown here is derived from an EMBL/GenBank/DDBJ whole genome shotgun (WGS) entry which is preliminary data.</text>
</comment>
<sequence>MCDDIGFEISAGPVVVAQARYMARDLHLDWFSCCHLLPYASAIDSRRNDLASLISVVNYGFFVARCKIILEVVSPAVMLVA</sequence>
<protein>
    <submittedName>
        <fullName evidence="1">Uncharacterized protein</fullName>
    </submittedName>
</protein>
<evidence type="ECO:0000313" key="2">
    <source>
        <dbReference type="Proteomes" id="UP001356427"/>
    </source>
</evidence>
<reference evidence="1 2" key="1">
    <citation type="submission" date="2021-04" db="EMBL/GenBank/DDBJ databases">
        <authorList>
            <person name="De Guttry C."/>
            <person name="Zahm M."/>
            <person name="Klopp C."/>
            <person name="Cabau C."/>
            <person name="Louis A."/>
            <person name="Berthelot C."/>
            <person name="Parey E."/>
            <person name="Roest Crollius H."/>
            <person name="Montfort J."/>
            <person name="Robinson-Rechavi M."/>
            <person name="Bucao C."/>
            <person name="Bouchez O."/>
            <person name="Gislard M."/>
            <person name="Lluch J."/>
            <person name="Milhes M."/>
            <person name="Lampietro C."/>
            <person name="Lopez Roques C."/>
            <person name="Donnadieu C."/>
            <person name="Braasch I."/>
            <person name="Desvignes T."/>
            <person name="Postlethwait J."/>
            <person name="Bobe J."/>
            <person name="Wedekind C."/>
            <person name="Guiguen Y."/>
        </authorList>
    </citation>
    <scope>NUCLEOTIDE SEQUENCE [LARGE SCALE GENOMIC DNA]</scope>
    <source>
        <strain evidence="1">Cs_M1</strain>
        <tissue evidence="1">Blood</tissue>
    </source>
</reference>
<evidence type="ECO:0000313" key="1">
    <source>
        <dbReference type="EMBL" id="KAK6298820.1"/>
    </source>
</evidence>
<keyword evidence="2" id="KW-1185">Reference proteome</keyword>
<dbReference type="AlphaFoldDB" id="A0AAN8QBJ2"/>
<name>A0AAN8QBJ2_9TELE</name>
<gene>
    <name evidence="1" type="ORF">J4Q44_G00303300</name>
</gene>
<organism evidence="1 2">
    <name type="scientific">Coregonus suidteri</name>
    <dbReference type="NCBI Taxonomy" id="861788"/>
    <lineage>
        <taxon>Eukaryota</taxon>
        <taxon>Metazoa</taxon>
        <taxon>Chordata</taxon>
        <taxon>Craniata</taxon>
        <taxon>Vertebrata</taxon>
        <taxon>Euteleostomi</taxon>
        <taxon>Actinopterygii</taxon>
        <taxon>Neopterygii</taxon>
        <taxon>Teleostei</taxon>
        <taxon>Protacanthopterygii</taxon>
        <taxon>Salmoniformes</taxon>
        <taxon>Salmonidae</taxon>
        <taxon>Coregoninae</taxon>
        <taxon>Coregonus</taxon>
    </lineage>
</organism>
<dbReference type="EMBL" id="JAGTTL010000029">
    <property type="protein sequence ID" value="KAK6298820.1"/>
    <property type="molecule type" value="Genomic_DNA"/>
</dbReference>
<accession>A0AAN8QBJ2</accession>
<proteinExistence type="predicted"/>
<dbReference type="Proteomes" id="UP001356427">
    <property type="component" value="Unassembled WGS sequence"/>
</dbReference>